<dbReference type="InterPro" id="IPR001506">
    <property type="entry name" value="Peptidase_M12A"/>
</dbReference>
<keyword evidence="1 2" id="KW-0479">Metal-binding</keyword>
<comment type="caution">
    <text evidence="1">Lacks conserved residue(s) required for the propagation of feature annotation.</text>
</comment>
<keyword evidence="6" id="KW-1185">Reference proteome</keyword>
<feature type="binding site" evidence="1">
    <location>
        <position position="153"/>
    </location>
    <ligand>
        <name>Zn(2+)</name>
        <dbReference type="ChEBI" id="CHEBI:29105"/>
        <note>catalytic</note>
    </ligand>
</feature>
<dbReference type="Proteomes" id="UP000749559">
    <property type="component" value="Unassembled WGS sequence"/>
</dbReference>
<evidence type="ECO:0000256" key="2">
    <source>
        <dbReference type="RuleBase" id="RU361183"/>
    </source>
</evidence>
<gene>
    <name evidence="5" type="ORF">OFUS_LOCUS15115</name>
</gene>
<dbReference type="OrthoDB" id="291007at2759"/>
<feature type="chain" id="PRO_5035967574" description="Metalloendopeptidase" evidence="2">
    <location>
        <begin position="18"/>
        <end position="366"/>
    </location>
</feature>
<feature type="signal peptide" evidence="2">
    <location>
        <begin position="1"/>
        <end position="17"/>
    </location>
</feature>
<dbReference type="InterPro" id="IPR006026">
    <property type="entry name" value="Peptidase_Metallo"/>
</dbReference>
<feature type="compositionally biased region" description="Gly residues" evidence="3">
    <location>
        <begin position="254"/>
        <end position="273"/>
    </location>
</feature>
<proteinExistence type="predicted"/>
<evidence type="ECO:0000313" key="5">
    <source>
        <dbReference type="EMBL" id="CAH1789823.1"/>
    </source>
</evidence>
<protein>
    <recommendedName>
        <fullName evidence="2">Metalloendopeptidase</fullName>
        <ecNumber evidence="2">3.4.24.-</ecNumber>
    </recommendedName>
</protein>
<dbReference type="EC" id="3.4.24.-" evidence="2"/>
<comment type="cofactor">
    <cofactor evidence="1 2">
        <name>Zn(2+)</name>
        <dbReference type="ChEBI" id="CHEBI:29105"/>
    </cofactor>
    <text evidence="1 2">Binds 1 zinc ion per subunit.</text>
</comment>
<dbReference type="Gene3D" id="3.40.390.10">
    <property type="entry name" value="Collagenase (Catalytic Domain)"/>
    <property type="match status" value="1"/>
</dbReference>
<name>A0A8S4P6D4_OWEFU</name>
<feature type="binding site" evidence="1">
    <location>
        <position position="157"/>
    </location>
    <ligand>
        <name>Zn(2+)</name>
        <dbReference type="ChEBI" id="CHEBI:29105"/>
        <note>catalytic</note>
    </ligand>
</feature>
<dbReference type="InterPro" id="IPR037140">
    <property type="entry name" value="VHL_beta_dom_sf"/>
</dbReference>
<dbReference type="Gene3D" id="2.60.40.780">
    <property type="entry name" value="von Hippel-Lindau disease tumour suppressor, beta domain"/>
    <property type="match status" value="1"/>
</dbReference>
<dbReference type="PANTHER" id="PTHR10127:SF850">
    <property type="entry name" value="METALLOENDOPEPTIDASE"/>
    <property type="match status" value="1"/>
</dbReference>
<sequence length="366" mass="40648">MVAFWLLVLLAASQASALESPIHDENGPVPELYQVDDMLFTPEQYRQEVLGSIGGRSKRQWSYANTRPWSGNNNVVPYRFAAGFRKDWEPLVRKAAQEWERKTCLRFRPARPNDKNVIEFYHGNGCTSPVGMNRVNRISLKSPGCGSHKTILHEIGHSLGMGHEHQHPDQAKYMTIQNQNIEESWRKWYQPMARNRVNTHGFKYDPYSVMHYSAGNKSKPKILMKDPKLQMVVGRVTELSNGDAAFIRKTHGCQGGTGTGGKGTGGKGTGGSGSSTCKGANGRRSVNGGQKVRQVFTNKTGRPVRLFWVNTSGRTNAGWLIQPNRRRTINSNSSHVFVARIEGGAWVKIGGQCVRAASSGNVDIRV</sequence>
<dbReference type="PANTHER" id="PTHR10127">
    <property type="entry name" value="DISCOIDIN, CUB, EGF, LAMININ , AND ZINC METALLOPROTEASE DOMAIN CONTAINING"/>
    <property type="match status" value="1"/>
</dbReference>
<dbReference type="InterPro" id="IPR024079">
    <property type="entry name" value="MetalloPept_cat_dom_sf"/>
</dbReference>
<feature type="binding site" evidence="1">
    <location>
        <position position="163"/>
    </location>
    <ligand>
        <name>Zn(2+)</name>
        <dbReference type="ChEBI" id="CHEBI:29105"/>
        <note>catalytic</note>
    </ligand>
</feature>
<feature type="domain" description="Peptidase M12A" evidence="4">
    <location>
        <begin position="56"/>
        <end position="254"/>
    </location>
</feature>
<accession>A0A8S4P6D4</accession>
<dbReference type="SUPFAM" id="SSF55486">
    <property type="entry name" value="Metalloproteases ('zincins'), catalytic domain"/>
    <property type="match status" value="1"/>
</dbReference>
<keyword evidence="1 2" id="KW-0482">Metalloprotease</keyword>
<organism evidence="5 6">
    <name type="scientific">Owenia fusiformis</name>
    <name type="common">Polychaete worm</name>
    <dbReference type="NCBI Taxonomy" id="6347"/>
    <lineage>
        <taxon>Eukaryota</taxon>
        <taxon>Metazoa</taxon>
        <taxon>Spiralia</taxon>
        <taxon>Lophotrochozoa</taxon>
        <taxon>Annelida</taxon>
        <taxon>Polychaeta</taxon>
        <taxon>Sedentaria</taxon>
        <taxon>Canalipalpata</taxon>
        <taxon>Sabellida</taxon>
        <taxon>Oweniida</taxon>
        <taxon>Oweniidae</taxon>
        <taxon>Owenia</taxon>
    </lineage>
</organism>
<dbReference type="SMART" id="SM00235">
    <property type="entry name" value="ZnMc"/>
    <property type="match status" value="1"/>
</dbReference>
<keyword evidence="1 2" id="KW-0862">Zinc</keyword>
<evidence type="ECO:0000259" key="4">
    <source>
        <dbReference type="PROSITE" id="PS51864"/>
    </source>
</evidence>
<dbReference type="SUPFAM" id="SSF49468">
    <property type="entry name" value="VHL"/>
    <property type="match status" value="1"/>
</dbReference>
<dbReference type="PRINTS" id="PR00480">
    <property type="entry name" value="ASTACIN"/>
</dbReference>
<evidence type="ECO:0000313" key="6">
    <source>
        <dbReference type="Proteomes" id="UP000749559"/>
    </source>
</evidence>
<dbReference type="GO" id="GO:0004222">
    <property type="term" value="F:metalloendopeptidase activity"/>
    <property type="evidence" value="ECO:0007669"/>
    <property type="project" value="UniProtKB-UniRule"/>
</dbReference>
<dbReference type="GO" id="GO:0006508">
    <property type="term" value="P:proteolysis"/>
    <property type="evidence" value="ECO:0007669"/>
    <property type="project" value="UniProtKB-KW"/>
</dbReference>
<evidence type="ECO:0000256" key="1">
    <source>
        <dbReference type="PROSITE-ProRule" id="PRU01211"/>
    </source>
</evidence>
<dbReference type="AlphaFoldDB" id="A0A8S4P6D4"/>
<reference evidence="5" key="1">
    <citation type="submission" date="2022-03" db="EMBL/GenBank/DDBJ databases">
        <authorList>
            <person name="Martin C."/>
        </authorList>
    </citation>
    <scope>NUCLEOTIDE SEQUENCE</scope>
</reference>
<dbReference type="InterPro" id="IPR036208">
    <property type="entry name" value="VHL_sf"/>
</dbReference>
<dbReference type="Pfam" id="PF01400">
    <property type="entry name" value="Astacin"/>
    <property type="match status" value="1"/>
</dbReference>
<dbReference type="GO" id="GO:0008270">
    <property type="term" value="F:zinc ion binding"/>
    <property type="evidence" value="ECO:0007669"/>
    <property type="project" value="UniProtKB-UniRule"/>
</dbReference>
<feature type="region of interest" description="Disordered" evidence="3">
    <location>
        <begin position="254"/>
        <end position="286"/>
    </location>
</feature>
<keyword evidence="2" id="KW-0732">Signal</keyword>
<keyword evidence="1 2" id="KW-0645">Protease</keyword>
<feature type="active site" evidence="1">
    <location>
        <position position="154"/>
    </location>
</feature>
<dbReference type="PROSITE" id="PS51864">
    <property type="entry name" value="ASTACIN"/>
    <property type="match status" value="1"/>
</dbReference>
<keyword evidence="1 2" id="KW-0378">Hydrolase</keyword>
<evidence type="ECO:0000256" key="3">
    <source>
        <dbReference type="SAM" id="MobiDB-lite"/>
    </source>
</evidence>
<dbReference type="EMBL" id="CAIIXF020000007">
    <property type="protein sequence ID" value="CAH1789823.1"/>
    <property type="molecule type" value="Genomic_DNA"/>
</dbReference>
<comment type="caution">
    <text evidence="5">The sequence shown here is derived from an EMBL/GenBank/DDBJ whole genome shotgun (WGS) entry which is preliminary data.</text>
</comment>